<dbReference type="AlphaFoldDB" id="A0A077ZPY8"/>
<organism evidence="1 2">
    <name type="scientific">Stylonychia lemnae</name>
    <name type="common">Ciliate</name>
    <dbReference type="NCBI Taxonomy" id="5949"/>
    <lineage>
        <taxon>Eukaryota</taxon>
        <taxon>Sar</taxon>
        <taxon>Alveolata</taxon>
        <taxon>Ciliophora</taxon>
        <taxon>Intramacronucleata</taxon>
        <taxon>Spirotrichea</taxon>
        <taxon>Stichotrichia</taxon>
        <taxon>Sporadotrichida</taxon>
        <taxon>Oxytrichidae</taxon>
        <taxon>Stylonychinae</taxon>
        <taxon>Stylonychia</taxon>
    </lineage>
</organism>
<name>A0A077ZPY8_STYLE</name>
<keyword evidence="2" id="KW-1185">Reference proteome</keyword>
<accession>A0A077ZPY8</accession>
<gene>
    <name evidence="1" type="primary">Contig2708.g2911</name>
    <name evidence="1" type="ORF">STYLEM_953</name>
</gene>
<dbReference type="EMBL" id="CCKQ01000906">
    <property type="protein sequence ID" value="CDW72002.1"/>
    <property type="molecule type" value="Genomic_DNA"/>
</dbReference>
<evidence type="ECO:0000313" key="1">
    <source>
        <dbReference type="EMBL" id="CDW72002.1"/>
    </source>
</evidence>
<dbReference type="InParanoid" id="A0A077ZPY8"/>
<evidence type="ECO:0000313" key="2">
    <source>
        <dbReference type="Proteomes" id="UP000039865"/>
    </source>
</evidence>
<proteinExistence type="predicted"/>
<reference evidence="1 2" key="1">
    <citation type="submission" date="2014-06" db="EMBL/GenBank/DDBJ databases">
        <authorList>
            <person name="Swart Estienne"/>
        </authorList>
    </citation>
    <scope>NUCLEOTIDE SEQUENCE [LARGE SCALE GENOMIC DNA]</scope>
    <source>
        <strain evidence="1 2">130c</strain>
    </source>
</reference>
<protein>
    <submittedName>
        <fullName evidence="1">Uncharacterized protein</fullName>
    </submittedName>
</protein>
<dbReference type="Proteomes" id="UP000039865">
    <property type="component" value="Unassembled WGS sequence"/>
</dbReference>
<sequence>MGFGPQKMGESGMGSILLKEKQHSDGVVYGDINLPYGVIVVGGNGCQFKGNVIAGTIQIGGGL</sequence>